<accession>A0A0E9TCC5</accession>
<evidence type="ECO:0000313" key="1">
    <source>
        <dbReference type="EMBL" id="JAH51334.1"/>
    </source>
</evidence>
<reference evidence="1" key="1">
    <citation type="submission" date="2014-11" db="EMBL/GenBank/DDBJ databases">
        <authorList>
            <person name="Amaro Gonzalez C."/>
        </authorList>
    </citation>
    <scope>NUCLEOTIDE SEQUENCE</scope>
</reference>
<dbReference type="AlphaFoldDB" id="A0A0E9TCC5"/>
<name>A0A0E9TCC5_ANGAN</name>
<reference evidence="1" key="2">
    <citation type="journal article" date="2015" name="Fish Shellfish Immunol.">
        <title>Early steps in the European eel (Anguilla anguilla)-Vibrio vulnificus interaction in the gills: Role of the RtxA13 toxin.</title>
        <authorList>
            <person name="Callol A."/>
            <person name="Pajuelo D."/>
            <person name="Ebbesson L."/>
            <person name="Teles M."/>
            <person name="MacKenzie S."/>
            <person name="Amaro C."/>
        </authorList>
    </citation>
    <scope>NUCLEOTIDE SEQUENCE</scope>
</reference>
<proteinExistence type="predicted"/>
<protein>
    <submittedName>
        <fullName evidence="1">Uncharacterized protein</fullName>
    </submittedName>
</protein>
<sequence length="43" mass="5086">MYVLVKSGALFQAVYLSAKRTWNNKRHTLLYENREKASVLWVT</sequence>
<organism evidence="1">
    <name type="scientific">Anguilla anguilla</name>
    <name type="common">European freshwater eel</name>
    <name type="synonym">Muraena anguilla</name>
    <dbReference type="NCBI Taxonomy" id="7936"/>
    <lineage>
        <taxon>Eukaryota</taxon>
        <taxon>Metazoa</taxon>
        <taxon>Chordata</taxon>
        <taxon>Craniata</taxon>
        <taxon>Vertebrata</taxon>
        <taxon>Euteleostomi</taxon>
        <taxon>Actinopterygii</taxon>
        <taxon>Neopterygii</taxon>
        <taxon>Teleostei</taxon>
        <taxon>Anguilliformes</taxon>
        <taxon>Anguillidae</taxon>
        <taxon>Anguilla</taxon>
    </lineage>
</organism>
<dbReference type="EMBL" id="GBXM01057243">
    <property type="protein sequence ID" value="JAH51334.1"/>
    <property type="molecule type" value="Transcribed_RNA"/>
</dbReference>